<dbReference type="Gene3D" id="3.40.50.300">
    <property type="entry name" value="P-loop containing nucleotide triphosphate hydrolases"/>
    <property type="match status" value="1"/>
</dbReference>
<dbReference type="STRING" id="36856.ATB98_27515"/>
<reference evidence="3 4" key="1">
    <citation type="submission" date="2015-11" db="EMBL/GenBank/DDBJ databases">
        <title>Ensifer anhuiense sp. nov., an effective nitrogen fixation bacterium with Glycine soja.</title>
        <authorList>
            <person name="Yan H."/>
            <person name="Chen W."/>
        </authorList>
    </citation>
    <scope>NUCLEOTIDE SEQUENCE [LARGE SCALE GENOMIC DNA]</scope>
    <source>
        <strain evidence="3 4">LMG 7837</strain>
    </source>
</reference>
<feature type="domain" description="Bacterial type II secretion system protein E" evidence="2">
    <location>
        <begin position="121"/>
        <end position="403"/>
    </location>
</feature>
<comment type="similarity">
    <text evidence="1">Belongs to the GSP E family.</text>
</comment>
<keyword evidence="4" id="KW-1185">Reference proteome</keyword>
<dbReference type="PANTHER" id="PTHR30486">
    <property type="entry name" value="TWITCHING MOTILITY PROTEIN PILT"/>
    <property type="match status" value="1"/>
</dbReference>
<dbReference type="CDD" id="cd01130">
    <property type="entry name" value="VirB11-like_ATPase"/>
    <property type="match status" value="1"/>
</dbReference>
<protein>
    <submittedName>
        <fullName evidence="3">Type II secretion system protein E</fullName>
    </submittedName>
</protein>
<proteinExistence type="inferred from homology"/>
<evidence type="ECO:0000256" key="1">
    <source>
        <dbReference type="ARBA" id="ARBA00006611"/>
    </source>
</evidence>
<dbReference type="Gene3D" id="3.30.450.380">
    <property type="match status" value="1"/>
</dbReference>
<dbReference type="InterPro" id="IPR050921">
    <property type="entry name" value="T4SS_GSP_E_ATPase"/>
</dbReference>
<dbReference type="PANTHER" id="PTHR30486:SF15">
    <property type="entry name" value="TYPE II_IV SECRETION SYSTEM ATPASE"/>
    <property type="match status" value="1"/>
</dbReference>
<dbReference type="InterPro" id="IPR001482">
    <property type="entry name" value="T2SS/T4SS_dom"/>
</dbReference>
<dbReference type="SUPFAM" id="SSF52540">
    <property type="entry name" value="P-loop containing nucleoside triphosphate hydrolases"/>
    <property type="match status" value="1"/>
</dbReference>
<dbReference type="GO" id="GO:0016887">
    <property type="term" value="F:ATP hydrolysis activity"/>
    <property type="evidence" value="ECO:0007669"/>
    <property type="project" value="InterPro"/>
</dbReference>
<dbReference type="EMBL" id="LNQB01000090">
    <property type="protein sequence ID" value="OAP39578.1"/>
    <property type="molecule type" value="Genomic_DNA"/>
</dbReference>
<comment type="caution">
    <text evidence="3">The sequence shown here is derived from an EMBL/GenBank/DDBJ whole genome shotgun (WGS) entry which is preliminary data.</text>
</comment>
<dbReference type="InterPro" id="IPR027417">
    <property type="entry name" value="P-loop_NTPase"/>
</dbReference>
<gene>
    <name evidence="3" type="ORF">ATB98_27515</name>
</gene>
<evidence type="ECO:0000313" key="3">
    <source>
        <dbReference type="EMBL" id="OAP39578.1"/>
    </source>
</evidence>
<dbReference type="Proteomes" id="UP000078507">
    <property type="component" value="Unassembled WGS sequence"/>
</dbReference>
<dbReference type="Pfam" id="PF00437">
    <property type="entry name" value="T2SSE"/>
    <property type="match status" value="1"/>
</dbReference>
<evidence type="ECO:0000259" key="2">
    <source>
        <dbReference type="Pfam" id="PF00437"/>
    </source>
</evidence>
<dbReference type="AlphaFoldDB" id="A0A178XW96"/>
<accession>A0A178XW96</accession>
<sequence>MANGFIGRFYKQPPESAARHQVADLIPNGLAVATPVLEAPAAPAPAAEESPLGIDMVSERVNLHRHLLDHINLGILDTLDNEEIAAEIRPLVKDYIRRNNSPLNAREINDLVRDITDEMLGLGPIEPLLADESVADILINGYKSVYVERRGQLESTAVRFKDEDHLLRVINKIVSAVGRRVDEATPMVDARLKDGSRVNVAIRPISVDGPLVSIRKFTRKPLTLERLVEYAAMADEMRILLSAAVKGKVSMIISGGTGSGKTTLLNALSSQISPKERLITIEDAAELQLQQPHVGRMETRPPTLDGRNEVRQRELLKNALRMRPDRIIVGEVRGEEAFDMLQAMNTGHEGSMTTIHANTPRDAVGRLEQMVGMAGMPMSQLSVRAQIASAITLIVQVQRLSDGSRKVVSVSEITGMEGEVVQMQEIMRFKKIGTDENGRIHGEFRATGLRPRFVEEFAEVGIIIPTSIFEPGRPLQTGGGRS</sequence>
<dbReference type="OrthoDB" id="9810761at2"/>
<name>A0A178XW96_SINSA</name>
<evidence type="ECO:0000313" key="4">
    <source>
        <dbReference type="Proteomes" id="UP000078507"/>
    </source>
</evidence>
<dbReference type="RefSeq" id="WP_066877999.1">
    <property type="nucleotide sequence ID" value="NZ_LNQB01000090.1"/>
</dbReference>
<organism evidence="3 4">
    <name type="scientific">Sinorhizobium saheli</name>
    <dbReference type="NCBI Taxonomy" id="36856"/>
    <lineage>
        <taxon>Bacteria</taxon>
        <taxon>Pseudomonadati</taxon>
        <taxon>Pseudomonadota</taxon>
        <taxon>Alphaproteobacteria</taxon>
        <taxon>Hyphomicrobiales</taxon>
        <taxon>Rhizobiaceae</taxon>
        <taxon>Sinorhizobium/Ensifer group</taxon>
        <taxon>Sinorhizobium</taxon>
    </lineage>
</organism>